<dbReference type="CDD" id="cd07737">
    <property type="entry name" value="YcbL-like_MBL-fold"/>
    <property type="match status" value="1"/>
</dbReference>
<dbReference type="FunFam" id="3.60.15.10:FF:000006">
    <property type="entry name" value="MBL fold metallo-hydrolase"/>
    <property type="match status" value="1"/>
</dbReference>
<dbReference type="EMBL" id="CP001560">
    <property type="protein sequence ID" value="AFJ47579.1"/>
    <property type="molecule type" value="Genomic_DNA"/>
</dbReference>
<keyword evidence="3" id="KW-0378">Hydrolase</keyword>
<dbReference type="PANTHER" id="PTHR46233">
    <property type="entry name" value="HYDROXYACYLGLUTATHIONE HYDROLASE GLOC"/>
    <property type="match status" value="1"/>
</dbReference>
<evidence type="ECO:0000256" key="1">
    <source>
        <dbReference type="ARBA" id="ARBA00001947"/>
    </source>
</evidence>
<dbReference type="KEGG" id="ebt:EBL_c24930"/>
<dbReference type="SMART" id="SM00849">
    <property type="entry name" value="Lactamase_B"/>
    <property type="match status" value="1"/>
</dbReference>
<evidence type="ECO:0000256" key="2">
    <source>
        <dbReference type="ARBA" id="ARBA00022723"/>
    </source>
</evidence>
<dbReference type="PATRIC" id="fig|630626.3.peg.2415"/>
<gene>
    <name evidence="6" type="ordered locus">EBL_c24930</name>
</gene>
<sequence length="215" mass="23085">MNYHIIPVTAFAQNCSLIWCPGSRQAALVDPGGDAERIKQAVAEKEVTISQILLTHGHLDHVGAAAELAAFYGVPVVGPEKEDTFWLQGLPAQSQMFGLENCPPLTPDRWLSEGDTIALGDVTLQVLHCPGHTPGHVVFFEPQSGLLISGDVLFKGGVGRSDFPRGDHAQLIASIKEKLLPLGDEVTFIPGHGPLSTLGEERRTNPFLQDGAPAW</sequence>
<keyword evidence="4" id="KW-0862">Zinc</keyword>
<dbReference type="RefSeq" id="WP_002439575.1">
    <property type="nucleotide sequence ID" value="NC_017910.1"/>
</dbReference>
<dbReference type="InterPro" id="IPR001279">
    <property type="entry name" value="Metallo-B-lactamas"/>
</dbReference>
<reference evidence="6 7" key="1">
    <citation type="journal article" date="2012" name="J. Bacteriol.">
        <title>Complete genome sequence of the B12-producing Shimwellia blattae strain DSM 4481, isolated from a cockroach.</title>
        <authorList>
            <person name="Brzuszkiewicz E."/>
            <person name="Waschkowitz T."/>
            <person name="Wiezer A."/>
            <person name="Daniel R."/>
        </authorList>
    </citation>
    <scope>NUCLEOTIDE SEQUENCE [LARGE SCALE GENOMIC DNA]</scope>
    <source>
        <strain evidence="7">ATCC 29907 / DSM 4481 / JCM 1650 / NBRC 105725 / CDC 9005-74</strain>
    </source>
</reference>
<evidence type="ECO:0000256" key="3">
    <source>
        <dbReference type="ARBA" id="ARBA00022801"/>
    </source>
</evidence>
<evidence type="ECO:0000256" key="4">
    <source>
        <dbReference type="ARBA" id="ARBA00022833"/>
    </source>
</evidence>
<dbReference type="SUPFAM" id="SSF56281">
    <property type="entry name" value="Metallo-hydrolase/oxidoreductase"/>
    <property type="match status" value="1"/>
</dbReference>
<dbReference type="InterPro" id="IPR036866">
    <property type="entry name" value="RibonucZ/Hydroxyglut_hydro"/>
</dbReference>
<organism evidence="6 7">
    <name type="scientific">Shimwellia blattae (strain ATCC 29907 / DSM 4481 / JCM 1650 / NBRC 105725 / CDC 9005-74)</name>
    <name type="common">Escherichia blattae</name>
    <dbReference type="NCBI Taxonomy" id="630626"/>
    <lineage>
        <taxon>Bacteria</taxon>
        <taxon>Pseudomonadati</taxon>
        <taxon>Pseudomonadota</taxon>
        <taxon>Gammaproteobacteria</taxon>
        <taxon>Enterobacterales</taxon>
        <taxon>Enterobacteriaceae</taxon>
        <taxon>Shimwellia</taxon>
    </lineage>
</organism>
<keyword evidence="7" id="KW-1185">Reference proteome</keyword>
<dbReference type="GO" id="GO:0046872">
    <property type="term" value="F:metal ion binding"/>
    <property type="evidence" value="ECO:0007669"/>
    <property type="project" value="UniProtKB-KW"/>
</dbReference>
<evidence type="ECO:0000313" key="6">
    <source>
        <dbReference type="EMBL" id="AFJ47579.1"/>
    </source>
</evidence>
<dbReference type="Proteomes" id="UP000001955">
    <property type="component" value="Chromosome"/>
</dbReference>
<dbReference type="eggNOG" id="COG0491">
    <property type="taxonomic scope" value="Bacteria"/>
</dbReference>
<dbReference type="HOGENOM" id="CLU_030571_5_0_6"/>
<comment type="cofactor">
    <cofactor evidence="1">
        <name>Zn(2+)</name>
        <dbReference type="ChEBI" id="CHEBI:29105"/>
    </cofactor>
</comment>
<dbReference type="STRING" id="630626.EBL_c24930"/>
<dbReference type="InterPro" id="IPR051453">
    <property type="entry name" value="MBL_Glyoxalase_II"/>
</dbReference>
<feature type="domain" description="Metallo-beta-lactamase" evidence="5">
    <location>
        <begin position="12"/>
        <end position="192"/>
    </location>
</feature>
<evidence type="ECO:0000313" key="7">
    <source>
        <dbReference type="Proteomes" id="UP000001955"/>
    </source>
</evidence>
<dbReference type="AlphaFoldDB" id="I2BAM5"/>
<dbReference type="Gene3D" id="3.60.15.10">
    <property type="entry name" value="Ribonuclease Z/Hydroxyacylglutathione hydrolase-like"/>
    <property type="match status" value="1"/>
</dbReference>
<proteinExistence type="predicted"/>
<protein>
    <recommendedName>
        <fullName evidence="5">Metallo-beta-lactamase domain-containing protein</fullName>
    </recommendedName>
</protein>
<accession>K6VC62</accession>
<dbReference type="OrthoDB" id="9802991at2"/>
<name>I2BAM5_SHIBC</name>
<accession>I2BAM5</accession>
<dbReference type="Pfam" id="PF00753">
    <property type="entry name" value="Lactamase_B"/>
    <property type="match status" value="1"/>
</dbReference>
<keyword evidence="2" id="KW-0479">Metal-binding</keyword>
<dbReference type="PANTHER" id="PTHR46233:SF3">
    <property type="entry name" value="HYDROXYACYLGLUTATHIONE HYDROLASE GLOC"/>
    <property type="match status" value="1"/>
</dbReference>
<dbReference type="GO" id="GO:0016787">
    <property type="term" value="F:hydrolase activity"/>
    <property type="evidence" value="ECO:0007669"/>
    <property type="project" value="UniProtKB-KW"/>
</dbReference>
<evidence type="ECO:0000259" key="5">
    <source>
        <dbReference type="SMART" id="SM00849"/>
    </source>
</evidence>